<proteinExistence type="inferred from homology"/>
<organism evidence="3 4">
    <name type="scientific">Trifolium pratense</name>
    <name type="common">Red clover</name>
    <dbReference type="NCBI Taxonomy" id="57577"/>
    <lineage>
        <taxon>Eukaryota</taxon>
        <taxon>Viridiplantae</taxon>
        <taxon>Streptophyta</taxon>
        <taxon>Embryophyta</taxon>
        <taxon>Tracheophyta</taxon>
        <taxon>Spermatophyta</taxon>
        <taxon>Magnoliopsida</taxon>
        <taxon>eudicotyledons</taxon>
        <taxon>Gunneridae</taxon>
        <taxon>Pentapetalae</taxon>
        <taxon>rosids</taxon>
        <taxon>fabids</taxon>
        <taxon>Fabales</taxon>
        <taxon>Fabaceae</taxon>
        <taxon>Papilionoideae</taxon>
        <taxon>50 kb inversion clade</taxon>
        <taxon>NPAAA clade</taxon>
        <taxon>Hologalegina</taxon>
        <taxon>IRL clade</taxon>
        <taxon>Trifolieae</taxon>
        <taxon>Trifolium</taxon>
    </lineage>
</organism>
<dbReference type="AlphaFoldDB" id="A0A2K3K5P2"/>
<dbReference type="InterPro" id="IPR013094">
    <property type="entry name" value="AB_hydrolase_3"/>
</dbReference>
<reference evidence="3 4" key="2">
    <citation type="journal article" date="2017" name="Front. Plant Sci.">
        <title>Gene Classification and Mining of Molecular Markers Useful in Red Clover (Trifolium pratense) Breeding.</title>
        <authorList>
            <person name="Istvanek J."/>
            <person name="Dluhosova J."/>
            <person name="Dluhos P."/>
            <person name="Patkova L."/>
            <person name="Nedelnik J."/>
            <person name="Repkova J."/>
        </authorList>
    </citation>
    <scope>NUCLEOTIDE SEQUENCE [LARGE SCALE GENOMIC DNA]</scope>
    <source>
        <strain evidence="4">cv. Tatra</strain>
        <tissue evidence="3">Young leaves</tissue>
    </source>
</reference>
<dbReference type="InterPro" id="IPR050466">
    <property type="entry name" value="Carboxylest/Gibb_receptor"/>
</dbReference>
<reference evidence="3 4" key="1">
    <citation type="journal article" date="2014" name="Am. J. Bot.">
        <title>Genome assembly and annotation for red clover (Trifolium pratense; Fabaceae).</title>
        <authorList>
            <person name="Istvanek J."/>
            <person name="Jaros M."/>
            <person name="Krenek A."/>
            <person name="Repkova J."/>
        </authorList>
    </citation>
    <scope>NUCLEOTIDE SEQUENCE [LARGE SCALE GENOMIC DNA]</scope>
    <source>
        <strain evidence="4">cv. Tatra</strain>
        <tissue evidence="3">Young leaves</tissue>
    </source>
</reference>
<gene>
    <name evidence="3" type="ORF">L195_g052546</name>
</gene>
<dbReference type="STRING" id="57577.A0A2K3K5P2"/>
<sequence length="127" mass="14181">MDSTSSTIDDEIAMDLTPLLKLYKNGRIERLIGEEVVPPSLDPTTNVESKDVIISKEHDISARIFIPKNNYPPTQKLPVLVYFHGGVFCIKTAFSPNYHNYLNSVTSLANVIGVSVNYRRAPEHPVP</sequence>
<feature type="domain" description="Alpha/beta hydrolase fold-3" evidence="2">
    <location>
        <begin position="80"/>
        <end position="127"/>
    </location>
</feature>
<dbReference type="Proteomes" id="UP000236291">
    <property type="component" value="Unassembled WGS sequence"/>
</dbReference>
<dbReference type="SUPFAM" id="SSF53474">
    <property type="entry name" value="alpha/beta-Hydrolases"/>
    <property type="match status" value="1"/>
</dbReference>
<evidence type="ECO:0000256" key="1">
    <source>
        <dbReference type="ARBA" id="ARBA00010515"/>
    </source>
</evidence>
<dbReference type="EMBL" id="ASHM01085713">
    <property type="protein sequence ID" value="PNX61605.1"/>
    <property type="molecule type" value="Genomic_DNA"/>
</dbReference>
<comment type="similarity">
    <text evidence="1">Belongs to the 'GDXG' lipolytic enzyme family.</text>
</comment>
<dbReference type="PANTHER" id="PTHR23024:SF619">
    <property type="entry name" value="CXE CARBOXYLESTERASE"/>
    <property type="match status" value="1"/>
</dbReference>
<dbReference type="Gene3D" id="3.40.50.1820">
    <property type="entry name" value="alpha/beta hydrolase"/>
    <property type="match status" value="1"/>
</dbReference>
<accession>A0A2K3K5P2</accession>
<comment type="caution">
    <text evidence="3">The sequence shown here is derived from an EMBL/GenBank/DDBJ whole genome shotgun (WGS) entry which is preliminary data.</text>
</comment>
<evidence type="ECO:0000259" key="2">
    <source>
        <dbReference type="Pfam" id="PF07859"/>
    </source>
</evidence>
<dbReference type="GO" id="GO:0016787">
    <property type="term" value="F:hydrolase activity"/>
    <property type="evidence" value="ECO:0007669"/>
    <property type="project" value="InterPro"/>
</dbReference>
<protein>
    <submittedName>
        <fullName evidence="3">Putative carboxylesterase 12-like protein</fullName>
    </submittedName>
</protein>
<dbReference type="PANTHER" id="PTHR23024">
    <property type="entry name" value="ARYLACETAMIDE DEACETYLASE"/>
    <property type="match status" value="1"/>
</dbReference>
<dbReference type="ExpressionAtlas" id="A0A2K3K5P2">
    <property type="expression patterns" value="baseline"/>
</dbReference>
<dbReference type="Pfam" id="PF07859">
    <property type="entry name" value="Abhydrolase_3"/>
    <property type="match status" value="1"/>
</dbReference>
<evidence type="ECO:0000313" key="4">
    <source>
        <dbReference type="Proteomes" id="UP000236291"/>
    </source>
</evidence>
<dbReference type="InterPro" id="IPR029058">
    <property type="entry name" value="AB_hydrolase_fold"/>
</dbReference>
<name>A0A2K3K5P2_TRIPR</name>
<feature type="non-terminal residue" evidence="3">
    <location>
        <position position="127"/>
    </location>
</feature>
<evidence type="ECO:0000313" key="3">
    <source>
        <dbReference type="EMBL" id="PNX61605.1"/>
    </source>
</evidence>